<dbReference type="RefSeq" id="WP_059082638.1">
    <property type="nucleotide sequence ID" value="NZ_BCMM01000029.1"/>
</dbReference>
<reference evidence="4 5" key="2">
    <citation type="journal article" date="2016" name="Genome Announc.">
        <title>Draft Genome Sequences of Streptomyces scabiei S58, Streptomyces turgidiscabies T45, and Streptomyces acidiscabies a10, the Pathogens of Potato Common Scab, Isolated in Japan.</title>
        <authorList>
            <person name="Tomihama T."/>
            <person name="Nishi Y."/>
            <person name="Sakai M."/>
            <person name="Ikenaga M."/>
            <person name="Okubo T."/>
            <person name="Ikeda S."/>
        </authorList>
    </citation>
    <scope>NUCLEOTIDE SEQUENCE [LARGE SCALE GENOMIC DNA]</scope>
    <source>
        <strain evidence="4 5">S58</strain>
    </source>
</reference>
<evidence type="ECO:0000256" key="1">
    <source>
        <dbReference type="ARBA" id="ARBA00006484"/>
    </source>
</evidence>
<keyword evidence="2 4" id="KW-0560">Oxidoreductase</keyword>
<organism evidence="4 5">
    <name type="scientific">Streptomyces scabiei</name>
    <dbReference type="NCBI Taxonomy" id="1930"/>
    <lineage>
        <taxon>Bacteria</taxon>
        <taxon>Bacillati</taxon>
        <taxon>Actinomycetota</taxon>
        <taxon>Actinomycetes</taxon>
        <taxon>Kitasatosporales</taxon>
        <taxon>Streptomycetaceae</taxon>
        <taxon>Streptomyces</taxon>
    </lineage>
</organism>
<proteinExistence type="inferred from homology"/>
<dbReference type="PANTHER" id="PTHR43008">
    <property type="entry name" value="BENZIL REDUCTASE"/>
    <property type="match status" value="1"/>
</dbReference>
<dbReference type="PRINTS" id="PR00080">
    <property type="entry name" value="SDRFAMILY"/>
</dbReference>
<dbReference type="EC" id="1.3.1.56" evidence="4"/>
<dbReference type="Proteomes" id="UP000067448">
    <property type="component" value="Unassembled WGS sequence"/>
</dbReference>
<reference evidence="5" key="1">
    <citation type="submission" date="2015-11" db="EMBL/GenBank/DDBJ databases">
        <authorList>
            <consortium name="Cross-ministerial Strategic Innovation Promotion Program (SIP) consortium"/>
            <person name="Tomihama T."/>
            <person name="Ikenaga M."/>
            <person name="Sakai M."/>
            <person name="Okubo T."/>
            <person name="Ikeda S."/>
        </authorList>
    </citation>
    <scope>NUCLEOTIDE SEQUENCE [LARGE SCALE GENOMIC DNA]</scope>
    <source>
        <strain evidence="5">S58</strain>
    </source>
</reference>
<dbReference type="PANTHER" id="PTHR43008:SF4">
    <property type="entry name" value="CHAIN DEHYDROGENASE, PUTATIVE (AFU_ORTHOLOGUE AFUA_4G08710)-RELATED"/>
    <property type="match status" value="1"/>
</dbReference>
<dbReference type="GO" id="GO:0018509">
    <property type="term" value="F:cis-2,3-dihydrobiphenyl-2,3-diol dehydrogenase activity"/>
    <property type="evidence" value="ECO:0007669"/>
    <property type="project" value="UniProtKB-EC"/>
</dbReference>
<dbReference type="FunFam" id="3.40.50.720:FF:000084">
    <property type="entry name" value="Short-chain dehydrogenase reductase"/>
    <property type="match status" value="1"/>
</dbReference>
<dbReference type="EMBL" id="BCMM01000029">
    <property type="protein sequence ID" value="GAQ65251.1"/>
    <property type="molecule type" value="Genomic_DNA"/>
</dbReference>
<dbReference type="PRINTS" id="PR00081">
    <property type="entry name" value="GDHRDH"/>
</dbReference>
<dbReference type="InterPro" id="IPR036291">
    <property type="entry name" value="NAD(P)-bd_dom_sf"/>
</dbReference>
<comment type="caution">
    <text evidence="4">The sequence shown here is derived from an EMBL/GenBank/DDBJ whole genome shotgun (WGS) entry which is preliminary data.</text>
</comment>
<name>A0A100JT83_STRSC</name>
<dbReference type="InterPro" id="IPR002347">
    <property type="entry name" value="SDR_fam"/>
</dbReference>
<dbReference type="Gene3D" id="3.40.50.720">
    <property type="entry name" value="NAD(P)-binding Rossmann-like Domain"/>
    <property type="match status" value="1"/>
</dbReference>
<evidence type="ECO:0000313" key="5">
    <source>
        <dbReference type="Proteomes" id="UP000067448"/>
    </source>
</evidence>
<evidence type="ECO:0000313" key="4">
    <source>
        <dbReference type="EMBL" id="GAQ65251.1"/>
    </source>
</evidence>
<dbReference type="GO" id="GO:0050664">
    <property type="term" value="F:oxidoreductase activity, acting on NAD(P)H, oxygen as acceptor"/>
    <property type="evidence" value="ECO:0007669"/>
    <property type="project" value="TreeGrafter"/>
</dbReference>
<reference evidence="5" key="3">
    <citation type="submission" date="2016-02" db="EMBL/GenBank/DDBJ databases">
        <title>Draft genome of pathogenic Streptomyces sp. in Japan.</title>
        <authorList>
            <person name="Tomihama T."/>
            <person name="Ikenaga M."/>
            <person name="Sakai M."/>
            <person name="Okubo T."/>
            <person name="Ikeda S."/>
        </authorList>
    </citation>
    <scope>NUCLEOTIDE SEQUENCE [LARGE SCALE GENOMIC DNA]</scope>
    <source>
        <strain evidence="5">S58</strain>
    </source>
</reference>
<evidence type="ECO:0000256" key="3">
    <source>
        <dbReference type="RuleBase" id="RU000363"/>
    </source>
</evidence>
<sequence>MGSGWLENEVALITGGGSGIGRAVALRYLAEGARVAILGRTAAQLEEVVCAAGELGDRVLPLTGDVRSPDDLHRAVETTVERLGRLDILVPNAGIWDYHRSVTRLSGKELAEAFDEIFAINVKGYVLAVEAAWRELVATRGSIVMTLSNASLHTDGGGSLYTASKHACLGLLRQFAFELAPRVRVNGVAVGGMRTQLRGPESLGLHHRTLAASFARNEEAQALSGEKPPPLIPLYDSSVEPEDFTGPYVLLASRTDSGTITGAVIPADGGIAVRGFRAPAGGAGLCPPRMNVSPDSH</sequence>
<protein>
    <submittedName>
        <fullName evidence="4">Cis-2,3-dihydrobiphenyl-2,3-diol dehydrogenase</fullName>
        <ecNumber evidence="4">1.3.1.56</ecNumber>
    </submittedName>
</protein>
<comment type="similarity">
    <text evidence="1 3">Belongs to the short-chain dehydrogenases/reductases (SDR) family.</text>
</comment>
<dbReference type="SUPFAM" id="SSF51735">
    <property type="entry name" value="NAD(P)-binding Rossmann-fold domains"/>
    <property type="match status" value="1"/>
</dbReference>
<evidence type="ECO:0000256" key="2">
    <source>
        <dbReference type="ARBA" id="ARBA00023002"/>
    </source>
</evidence>
<dbReference type="OrthoDB" id="9803333at2"/>
<gene>
    <name evidence="4" type="primary">bphB</name>
    <name evidence="4" type="ORF">SsS58_05660</name>
</gene>
<accession>A0A100JT83</accession>
<dbReference type="Pfam" id="PF00106">
    <property type="entry name" value="adh_short"/>
    <property type="match status" value="1"/>
</dbReference>
<dbReference type="AlphaFoldDB" id="A0A100JT83"/>